<dbReference type="GO" id="GO:0003677">
    <property type="term" value="F:DNA binding"/>
    <property type="evidence" value="ECO:0007669"/>
    <property type="project" value="UniProtKB-UniRule"/>
</dbReference>
<evidence type="ECO:0000256" key="4">
    <source>
        <dbReference type="PROSITE-ProRule" id="PRU00335"/>
    </source>
</evidence>
<proteinExistence type="predicted"/>
<feature type="domain" description="HTH tetR-type" evidence="5">
    <location>
        <begin position="37"/>
        <end position="97"/>
    </location>
</feature>
<evidence type="ECO:0000259" key="5">
    <source>
        <dbReference type="PROSITE" id="PS50977"/>
    </source>
</evidence>
<dbReference type="SUPFAM" id="SSF46689">
    <property type="entry name" value="Homeodomain-like"/>
    <property type="match status" value="1"/>
</dbReference>
<dbReference type="Gene3D" id="1.10.357.10">
    <property type="entry name" value="Tetracycline Repressor, domain 2"/>
    <property type="match status" value="1"/>
</dbReference>
<dbReference type="InterPro" id="IPR001647">
    <property type="entry name" value="HTH_TetR"/>
</dbReference>
<dbReference type="InterPro" id="IPR011075">
    <property type="entry name" value="TetR_C"/>
</dbReference>
<dbReference type="InterPro" id="IPR036271">
    <property type="entry name" value="Tet_transcr_reg_TetR-rel_C_sf"/>
</dbReference>
<dbReference type="PROSITE" id="PS50977">
    <property type="entry name" value="HTH_TETR_2"/>
    <property type="match status" value="1"/>
</dbReference>
<keyword evidence="1" id="KW-0805">Transcription regulation</keyword>
<evidence type="ECO:0000256" key="3">
    <source>
        <dbReference type="ARBA" id="ARBA00023163"/>
    </source>
</evidence>
<keyword evidence="2 4" id="KW-0238">DNA-binding</keyword>
<keyword evidence="3" id="KW-0804">Transcription</keyword>
<keyword evidence="7" id="KW-1185">Reference proteome</keyword>
<dbReference type="Proteomes" id="UP000265419">
    <property type="component" value="Unassembled WGS sequence"/>
</dbReference>
<dbReference type="PRINTS" id="PR00455">
    <property type="entry name" value="HTHTETR"/>
</dbReference>
<gene>
    <name evidence="6" type="ORF">DWB68_12580</name>
</gene>
<dbReference type="SUPFAM" id="SSF48498">
    <property type="entry name" value="Tetracyclin repressor-like, C-terminal domain"/>
    <property type="match status" value="1"/>
</dbReference>
<sequence>MRPGTGSRPPPNDRPAAARWSVRGAEEHPIVNLVHLSTPRARLIRAALEEFSDGGYADASLVAIADRAGLGVDVLAEHFADKRALLSAALSRRDRTVRDEVWAGAKGEGWNGIQAWVELMRNNQKKPGTVRFFAELRLLATDPQHPAHDWLRGHFELVDEVVERAVSTGITRGEIRPDTDAAALARGLLAMIEGIETRWLATPAEVDPVAMISDYVDLLAGVITTDAFRARLRR</sequence>
<comment type="caution">
    <text evidence="6">The sequence shown here is derived from an EMBL/GenBank/DDBJ whole genome shotgun (WGS) entry which is preliminary data.</text>
</comment>
<name>A0A399J7I8_9MICC</name>
<dbReference type="Pfam" id="PF00440">
    <property type="entry name" value="TetR_N"/>
    <property type="match status" value="1"/>
</dbReference>
<dbReference type="Pfam" id="PF16925">
    <property type="entry name" value="TetR_C_13"/>
    <property type="match status" value="1"/>
</dbReference>
<evidence type="ECO:0000256" key="2">
    <source>
        <dbReference type="ARBA" id="ARBA00023125"/>
    </source>
</evidence>
<protein>
    <submittedName>
        <fullName evidence="6">TetR/AcrR family transcriptional regulator</fullName>
    </submittedName>
</protein>
<dbReference type="InterPro" id="IPR009057">
    <property type="entry name" value="Homeodomain-like_sf"/>
</dbReference>
<dbReference type="AlphaFoldDB" id="A0A399J7I8"/>
<reference evidence="6 7" key="1">
    <citation type="submission" date="2018-07" db="EMBL/GenBank/DDBJ databases">
        <title>Arthrobacter sp. nov., isolated from raw cow's milk with high bacterial count.</title>
        <authorList>
            <person name="Hahne J."/>
            <person name="Isele D."/>
            <person name="Lipski A."/>
        </authorList>
    </citation>
    <scope>NUCLEOTIDE SEQUENCE [LARGE SCALE GENOMIC DNA]</scope>
    <source>
        <strain evidence="6 7">JZ R-35</strain>
    </source>
</reference>
<dbReference type="PANTHER" id="PTHR47506:SF3">
    <property type="entry name" value="HTH-TYPE TRANSCRIPTIONAL REGULATOR LMRA"/>
    <property type="match status" value="1"/>
</dbReference>
<feature type="DNA-binding region" description="H-T-H motif" evidence="4">
    <location>
        <begin position="60"/>
        <end position="79"/>
    </location>
</feature>
<dbReference type="EMBL" id="QQXK01000027">
    <property type="protein sequence ID" value="RII41451.1"/>
    <property type="molecule type" value="Genomic_DNA"/>
</dbReference>
<accession>A0A399J7I8</accession>
<organism evidence="6 7">
    <name type="scientific">Galactobacter valiniphilus</name>
    <dbReference type="NCBI Taxonomy" id="2676122"/>
    <lineage>
        <taxon>Bacteria</taxon>
        <taxon>Bacillati</taxon>
        <taxon>Actinomycetota</taxon>
        <taxon>Actinomycetes</taxon>
        <taxon>Micrococcales</taxon>
        <taxon>Micrococcaceae</taxon>
        <taxon>Galactobacter</taxon>
    </lineage>
</organism>
<dbReference type="PANTHER" id="PTHR47506">
    <property type="entry name" value="TRANSCRIPTIONAL REGULATORY PROTEIN"/>
    <property type="match status" value="1"/>
</dbReference>
<evidence type="ECO:0000313" key="6">
    <source>
        <dbReference type="EMBL" id="RII41451.1"/>
    </source>
</evidence>
<evidence type="ECO:0000256" key="1">
    <source>
        <dbReference type="ARBA" id="ARBA00023015"/>
    </source>
</evidence>
<evidence type="ECO:0000313" key="7">
    <source>
        <dbReference type="Proteomes" id="UP000265419"/>
    </source>
</evidence>